<dbReference type="FunFam" id="3.30.160.60:FF:000512">
    <property type="entry name" value="zinc finger protein 197 isoform X1"/>
    <property type="match status" value="1"/>
</dbReference>
<accession>A0A7F5QXI9</accession>
<dbReference type="Proteomes" id="UP000192223">
    <property type="component" value="Unplaced"/>
</dbReference>
<evidence type="ECO:0000256" key="11">
    <source>
        <dbReference type="PROSITE-ProRule" id="PRU00042"/>
    </source>
</evidence>
<protein>
    <submittedName>
        <fullName evidence="16">Zinc finger protein OZF-like</fullName>
    </submittedName>
</protein>
<evidence type="ECO:0000256" key="5">
    <source>
        <dbReference type="ARBA" id="ARBA00022771"/>
    </source>
</evidence>
<keyword evidence="3 12" id="KW-0479">Metal-binding</keyword>
<feature type="binding site" evidence="12">
    <location>
        <position position="12"/>
    </location>
    <ligand>
        <name>Zn(2+)</name>
        <dbReference type="ChEBI" id="CHEBI:29105"/>
    </ligand>
</feature>
<dbReference type="PANTHER" id="PTHR24394">
    <property type="entry name" value="ZINC FINGER PROTEIN"/>
    <property type="match status" value="1"/>
</dbReference>
<dbReference type="InterPro" id="IPR012934">
    <property type="entry name" value="Znf_AD"/>
</dbReference>
<feature type="domain" description="C2H2-type" evidence="13">
    <location>
        <begin position="224"/>
        <end position="251"/>
    </location>
</feature>
<feature type="binding site" evidence="12">
    <location>
        <position position="59"/>
    </location>
    <ligand>
        <name>Zn(2+)</name>
        <dbReference type="ChEBI" id="CHEBI:29105"/>
    </ligand>
</feature>
<feature type="domain" description="C2H2-type" evidence="13">
    <location>
        <begin position="255"/>
        <end position="282"/>
    </location>
</feature>
<feature type="domain" description="C2H2-type" evidence="13">
    <location>
        <begin position="395"/>
        <end position="422"/>
    </location>
</feature>
<evidence type="ECO:0000259" key="13">
    <source>
        <dbReference type="PROSITE" id="PS50157"/>
    </source>
</evidence>
<comment type="similarity">
    <text evidence="2">Belongs to the krueppel C2H2-type zinc-finger protein family.</text>
</comment>
<feature type="domain" description="C2H2-type" evidence="13">
    <location>
        <begin position="367"/>
        <end position="394"/>
    </location>
</feature>
<dbReference type="InterPro" id="IPR036236">
    <property type="entry name" value="Znf_C2H2_sf"/>
</dbReference>
<evidence type="ECO:0000313" key="15">
    <source>
        <dbReference type="Proteomes" id="UP000192223"/>
    </source>
</evidence>
<dbReference type="GO" id="GO:0008270">
    <property type="term" value="F:zinc ion binding"/>
    <property type="evidence" value="ECO:0007669"/>
    <property type="project" value="UniProtKB-UniRule"/>
</dbReference>
<keyword evidence="6 12" id="KW-0862">Zinc</keyword>
<dbReference type="PANTHER" id="PTHR24394:SF44">
    <property type="entry name" value="ZINC FINGER PROTEIN 271-LIKE"/>
    <property type="match status" value="1"/>
</dbReference>
<feature type="domain" description="ZAD" evidence="14">
    <location>
        <begin position="7"/>
        <end position="83"/>
    </location>
</feature>
<dbReference type="PROSITE" id="PS00028">
    <property type="entry name" value="ZINC_FINGER_C2H2_1"/>
    <property type="match status" value="11"/>
</dbReference>
<keyword evidence="7" id="KW-0805">Transcription regulation</keyword>
<dbReference type="Pfam" id="PF13465">
    <property type="entry name" value="zf-H2C2_2"/>
    <property type="match status" value="1"/>
</dbReference>
<gene>
    <name evidence="16" type="primary">LOC108733692</name>
</gene>
<dbReference type="SUPFAM" id="SSF57667">
    <property type="entry name" value="beta-beta-alpha zinc fingers"/>
    <property type="match status" value="5"/>
</dbReference>
<keyword evidence="10" id="KW-0539">Nucleus</keyword>
<dbReference type="InterPro" id="IPR013087">
    <property type="entry name" value="Znf_C2H2_type"/>
</dbReference>
<sequence>MDEKFNITCRTCLTEQGEFKSLFKNHENCNMQIAEMLMSFTSLQISFEDGLPQNICENCANKILQAYYFTLKCEESDVILRNKFITNSVENTLSGITQKANFDLGIDPHHVDIVIKTETLTEERNVNTENDSSENDFHNQGDCTEDTNDYFDTTNEHKQEGEETRTITKYSKVNRSAQEKAVCNVCLKEFQSAGLLNKHKKSHESLKCTCPTCAESAEKKIPDTQCMICNETFVSRDEYITHILTHTEAKGDSIVECHICHKKLTKTPRISRHLRTHAAIKPHTCQLCNKSFSRADQLNSHINVHSGIKPHICNLCGKGFTQVSNLRDHMRTHNGEKPFLCSVCGKGFNQVGNLKQHTVRHSGIKAHLCSVCGNGFASKGELGAHMRKHTGARPFVCSVCNHGFTTSSSLTKHKRIHSGEKPYECDVCRMKFARSGILARHKRTHTGEKPYKCKFCGKAFTQSNDLAAHLRIHTGEKPFICDTCGQAFRQKSALKSHKKIHTLNDWSKKTNVSTQACTPIFKTYLDNL</sequence>
<reference evidence="16" key="1">
    <citation type="submission" date="2025-08" db="UniProtKB">
        <authorList>
            <consortium name="RefSeq"/>
        </authorList>
    </citation>
    <scope>IDENTIFICATION</scope>
    <source>
        <tissue evidence="16">Entire body</tissue>
    </source>
</reference>
<dbReference type="InParanoid" id="A0A7F5QXI9"/>
<feature type="domain" description="C2H2-type" evidence="13">
    <location>
        <begin position="451"/>
        <end position="478"/>
    </location>
</feature>
<dbReference type="GO" id="GO:0000981">
    <property type="term" value="F:DNA-binding transcription factor activity, RNA polymerase II-specific"/>
    <property type="evidence" value="ECO:0007669"/>
    <property type="project" value="TreeGrafter"/>
</dbReference>
<evidence type="ECO:0000256" key="3">
    <source>
        <dbReference type="ARBA" id="ARBA00022723"/>
    </source>
</evidence>
<dbReference type="Pfam" id="PF00096">
    <property type="entry name" value="zf-C2H2"/>
    <property type="match status" value="6"/>
</dbReference>
<dbReference type="PROSITE" id="PS50157">
    <property type="entry name" value="ZINC_FINGER_C2H2_2"/>
    <property type="match status" value="11"/>
</dbReference>
<dbReference type="Gene3D" id="3.30.160.60">
    <property type="entry name" value="Classic Zinc Finger"/>
    <property type="match status" value="9"/>
</dbReference>
<evidence type="ECO:0000256" key="6">
    <source>
        <dbReference type="ARBA" id="ARBA00022833"/>
    </source>
</evidence>
<evidence type="ECO:0000259" key="14">
    <source>
        <dbReference type="PROSITE" id="PS51915"/>
    </source>
</evidence>
<evidence type="ECO:0000256" key="9">
    <source>
        <dbReference type="ARBA" id="ARBA00023163"/>
    </source>
</evidence>
<dbReference type="FunFam" id="3.30.160.60:FF:000478">
    <property type="entry name" value="Zinc finger protein 133"/>
    <property type="match status" value="1"/>
</dbReference>
<dbReference type="KEGG" id="apln:108733692"/>
<organism evidence="15 16">
    <name type="scientific">Agrilus planipennis</name>
    <name type="common">Emerald ash borer</name>
    <name type="synonym">Agrilus marcopoli</name>
    <dbReference type="NCBI Taxonomy" id="224129"/>
    <lineage>
        <taxon>Eukaryota</taxon>
        <taxon>Metazoa</taxon>
        <taxon>Ecdysozoa</taxon>
        <taxon>Arthropoda</taxon>
        <taxon>Hexapoda</taxon>
        <taxon>Insecta</taxon>
        <taxon>Pterygota</taxon>
        <taxon>Neoptera</taxon>
        <taxon>Endopterygota</taxon>
        <taxon>Coleoptera</taxon>
        <taxon>Polyphaga</taxon>
        <taxon>Elateriformia</taxon>
        <taxon>Buprestoidea</taxon>
        <taxon>Buprestidae</taxon>
        <taxon>Agrilinae</taxon>
        <taxon>Agrilus</taxon>
    </lineage>
</organism>
<dbReference type="FunFam" id="3.30.160.60:FF:000557">
    <property type="entry name" value="zinc finger and SCAN domain-containing protein 29"/>
    <property type="match status" value="1"/>
</dbReference>
<feature type="domain" description="C2H2-type" evidence="13">
    <location>
        <begin position="283"/>
        <end position="310"/>
    </location>
</feature>
<proteinExistence type="inferred from homology"/>
<dbReference type="Gene3D" id="3.40.1800.20">
    <property type="match status" value="1"/>
</dbReference>
<keyword evidence="9" id="KW-0804">Transcription</keyword>
<dbReference type="Pfam" id="PF13912">
    <property type="entry name" value="zf-C2H2_6"/>
    <property type="match status" value="2"/>
</dbReference>
<feature type="domain" description="C2H2-type" evidence="13">
    <location>
        <begin position="479"/>
        <end position="502"/>
    </location>
</feature>
<evidence type="ECO:0000256" key="2">
    <source>
        <dbReference type="ARBA" id="ARBA00006991"/>
    </source>
</evidence>
<comment type="subcellular location">
    <subcellularLocation>
        <location evidence="1">Nucleus</location>
    </subcellularLocation>
</comment>
<feature type="domain" description="C2H2-type" evidence="13">
    <location>
        <begin position="339"/>
        <end position="366"/>
    </location>
</feature>
<dbReference type="GO" id="GO:0005634">
    <property type="term" value="C:nucleus"/>
    <property type="evidence" value="ECO:0007669"/>
    <property type="project" value="UniProtKB-SubCell"/>
</dbReference>
<evidence type="ECO:0000256" key="4">
    <source>
        <dbReference type="ARBA" id="ARBA00022737"/>
    </source>
</evidence>
<dbReference type="SMART" id="SM00355">
    <property type="entry name" value="ZnF_C2H2"/>
    <property type="match status" value="11"/>
</dbReference>
<evidence type="ECO:0000256" key="10">
    <source>
        <dbReference type="ARBA" id="ARBA00023242"/>
    </source>
</evidence>
<dbReference type="AlphaFoldDB" id="A0A7F5QXI9"/>
<evidence type="ECO:0000256" key="12">
    <source>
        <dbReference type="PROSITE-ProRule" id="PRU01263"/>
    </source>
</evidence>
<dbReference type="FunFam" id="3.30.160.60:FF:000303">
    <property type="entry name" value="Zinc finger protein 41"/>
    <property type="match status" value="2"/>
</dbReference>
<feature type="binding site" evidence="12">
    <location>
        <position position="9"/>
    </location>
    <ligand>
        <name>Zn(2+)</name>
        <dbReference type="ChEBI" id="CHEBI:29105"/>
    </ligand>
</feature>
<dbReference type="SUPFAM" id="SSF57716">
    <property type="entry name" value="Glucocorticoid receptor-like (DNA-binding domain)"/>
    <property type="match status" value="1"/>
</dbReference>
<dbReference type="PROSITE" id="PS51915">
    <property type="entry name" value="ZAD"/>
    <property type="match status" value="1"/>
</dbReference>
<dbReference type="RefSeq" id="XP_025829910.1">
    <property type="nucleotide sequence ID" value="XM_025974125.1"/>
</dbReference>
<keyword evidence="5 11" id="KW-0863">Zinc-finger</keyword>
<keyword evidence="8" id="KW-0238">DNA-binding</keyword>
<evidence type="ECO:0000256" key="1">
    <source>
        <dbReference type="ARBA" id="ARBA00004123"/>
    </source>
</evidence>
<keyword evidence="15" id="KW-1185">Reference proteome</keyword>
<dbReference type="Pfam" id="PF07776">
    <property type="entry name" value="zf-AD"/>
    <property type="match status" value="1"/>
</dbReference>
<feature type="binding site" evidence="12">
    <location>
        <position position="56"/>
    </location>
    <ligand>
        <name>Zn(2+)</name>
        <dbReference type="ChEBI" id="CHEBI:29105"/>
    </ligand>
</feature>
<feature type="domain" description="C2H2-type" evidence="13">
    <location>
        <begin position="423"/>
        <end position="450"/>
    </location>
</feature>
<feature type="domain" description="C2H2-type" evidence="13">
    <location>
        <begin position="181"/>
        <end position="208"/>
    </location>
</feature>
<evidence type="ECO:0000256" key="7">
    <source>
        <dbReference type="ARBA" id="ARBA00023015"/>
    </source>
</evidence>
<keyword evidence="4" id="KW-0677">Repeat</keyword>
<dbReference type="SMART" id="SM00868">
    <property type="entry name" value="zf-AD"/>
    <property type="match status" value="1"/>
</dbReference>
<dbReference type="GeneID" id="108733692"/>
<dbReference type="FunFam" id="3.30.160.60:FF:001156">
    <property type="entry name" value="Zinc finger protein 407"/>
    <property type="match status" value="1"/>
</dbReference>
<dbReference type="FunFam" id="3.30.160.60:FF:001498">
    <property type="entry name" value="Zinc finger protein 404"/>
    <property type="match status" value="1"/>
</dbReference>
<feature type="domain" description="C2H2-type" evidence="13">
    <location>
        <begin position="311"/>
        <end position="338"/>
    </location>
</feature>
<dbReference type="GO" id="GO:1990837">
    <property type="term" value="F:sequence-specific double-stranded DNA binding"/>
    <property type="evidence" value="ECO:0007669"/>
    <property type="project" value="UniProtKB-ARBA"/>
</dbReference>
<name>A0A7F5QXI9_AGRPL</name>
<evidence type="ECO:0000313" key="16">
    <source>
        <dbReference type="RefSeq" id="XP_025829910.1"/>
    </source>
</evidence>
<dbReference type="OrthoDB" id="9439903at2759"/>
<dbReference type="FunFam" id="3.30.160.60:FF:000502">
    <property type="entry name" value="Zinc finger protein 710"/>
    <property type="match status" value="1"/>
</dbReference>
<evidence type="ECO:0000256" key="8">
    <source>
        <dbReference type="ARBA" id="ARBA00023125"/>
    </source>
</evidence>